<keyword evidence="3" id="KW-1185">Reference proteome</keyword>
<name>A0AA39R361_9LECA</name>
<gene>
    <name evidence="2" type="ORF">JMJ35_004932</name>
</gene>
<feature type="region of interest" description="Disordered" evidence="1">
    <location>
        <begin position="1"/>
        <end position="25"/>
    </location>
</feature>
<sequence>MTARPRPHPRETHQDTQRRRQFDKRVSIKLRVPKKPKDSPELCSKILATFKFIAGPNDGSEFMMITVGHCRNVVPAAKYHAELGMTSRPKTSQKEYEESTM</sequence>
<evidence type="ECO:0000313" key="3">
    <source>
        <dbReference type="Proteomes" id="UP001166286"/>
    </source>
</evidence>
<accession>A0AA39R361</accession>
<reference evidence="2" key="1">
    <citation type="submission" date="2023-03" db="EMBL/GenBank/DDBJ databases">
        <title>Complete genome of Cladonia borealis.</title>
        <authorList>
            <person name="Park H."/>
        </authorList>
    </citation>
    <scope>NUCLEOTIDE SEQUENCE</scope>
    <source>
        <strain evidence="2">ANT050790</strain>
    </source>
</reference>
<organism evidence="2 3">
    <name type="scientific">Cladonia borealis</name>
    <dbReference type="NCBI Taxonomy" id="184061"/>
    <lineage>
        <taxon>Eukaryota</taxon>
        <taxon>Fungi</taxon>
        <taxon>Dikarya</taxon>
        <taxon>Ascomycota</taxon>
        <taxon>Pezizomycotina</taxon>
        <taxon>Lecanoromycetes</taxon>
        <taxon>OSLEUM clade</taxon>
        <taxon>Lecanoromycetidae</taxon>
        <taxon>Lecanorales</taxon>
        <taxon>Lecanorineae</taxon>
        <taxon>Cladoniaceae</taxon>
        <taxon>Cladonia</taxon>
    </lineage>
</organism>
<dbReference type="AlphaFoldDB" id="A0AA39R361"/>
<protein>
    <submittedName>
        <fullName evidence="2">Uncharacterized protein</fullName>
    </submittedName>
</protein>
<dbReference type="EMBL" id="JAFEKC020000009">
    <property type="protein sequence ID" value="KAK0512915.1"/>
    <property type="molecule type" value="Genomic_DNA"/>
</dbReference>
<comment type="caution">
    <text evidence="2">The sequence shown here is derived from an EMBL/GenBank/DDBJ whole genome shotgun (WGS) entry which is preliminary data.</text>
</comment>
<proteinExistence type="predicted"/>
<evidence type="ECO:0000313" key="2">
    <source>
        <dbReference type="EMBL" id="KAK0512915.1"/>
    </source>
</evidence>
<evidence type="ECO:0000256" key="1">
    <source>
        <dbReference type="SAM" id="MobiDB-lite"/>
    </source>
</evidence>
<dbReference type="Proteomes" id="UP001166286">
    <property type="component" value="Unassembled WGS sequence"/>
</dbReference>
<feature type="compositionally biased region" description="Basic and acidic residues" evidence="1">
    <location>
        <begin position="8"/>
        <end position="25"/>
    </location>
</feature>